<name>A0ABZ1D5W8_9TREE</name>
<dbReference type="Pfam" id="PF21093">
    <property type="entry name" value="Nup188_N-subdom_III"/>
    <property type="match status" value="1"/>
</dbReference>
<gene>
    <name evidence="9" type="ORF">IL334_006192</name>
</gene>
<dbReference type="PANTHER" id="PTHR31431">
    <property type="entry name" value="NUCLEOPORIN NUP188 HOMOLOG"/>
    <property type="match status" value="1"/>
</dbReference>
<evidence type="ECO:0000256" key="4">
    <source>
        <dbReference type="ARBA" id="ARBA00022927"/>
    </source>
</evidence>
<keyword evidence="6" id="KW-0906">Nuclear pore complex</keyword>
<feature type="domain" description="Nucleoporin Nup188 N-terminal subdomain III" evidence="8">
    <location>
        <begin position="640"/>
        <end position="1021"/>
    </location>
</feature>
<proteinExistence type="predicted"/>
<evidence type="ECO:0000256" key="5">
    <source>
        <dbReference type="ARBA" id="ARBA00023010"/>
    </source>
</evidence>
<evidence type="ECO:0000256" key="7">
    <source>
        <dbReference type="ARBA" id="ARBA00023242"/>
    </source>
</evidence>
<comment type="subcellular location">
    <subcellularLocation>
        <location evidence="1">Nucleus</location>
        <location evidence="1">Nuclear pore complex</location>
    </subcellularLocation>
</comment>
<dbReference type="EMBL" id="CP141888">
    <property type="protein sequence ID" value="WRT69208.1"/>
    <property type="molecule type" value="Genomic_DNA"/>
</dbReference>
<keyword evidence="10" id="KW-1185">Reference proteome</keyword>
<dbReference type="Proteomes" id="UP001329825">
    <property type="component" value="Chromosome 8"/>
</dbReference>
<reference evidence="9 10" key="1">
    <citation type="submission" date="2024-01" db="EMBL/GenBank/DDBJ databases">
        <title>Comparative genomics of Cryptococcus and Kwoniella reveals pathogenesis evolution and contrasting modes of karyotype evolution via chromosome fusion or intercentromeric recombination.</title>
        <authorList>
            <person name="Coelho M.A."/>
            <person name="David-Palma M."/>
            <person name="Shea T."/>
            <person name="Bowers K."/>
            <person name="McGinley-Smith S."/>
            <person name="Mohammad A.W."/>
            <person name="Gnirke A."/>
            <person name="Yurkov A.M."/>
            <person name="Nowrousian M."/>
            <person name="Sun S."/>
            <person name="Cuomo C.A."/>
            <person name="Heitman J."/>
        </authorList>
    </citation>
    <scope>NUCLEOTIDE SEQUENCE [LARGE SCALE GENOMIC DNA]</scope>
    <source>
        <strain evidence="9">CBS 11374</strain>
    </source>
</reference>
<dbReference type="Gene3D" id="1.25.10.70">
    <property type="match status" value="1"/>
</dbReference>
<sequence length="1861" mass="204318">MVQPQAGPSTALELEDYLCPLTTIRDTLLRSDSSTVSIPKLRALLSWHKKRLTTPWTPFSNPSSNSRSTISKSSFTLPHSSVTVQVDEPTRSLALRLSDRLGIDEISSFMLVKSYQTFSLDEVDLDKAEAEEKDHILERIILWYSEEVVATPQIVLAILKISDDEGELGQLANDVRIEVIDDTSKYIEGAFRAFSNLAQRDLHDGERGVHALFWVTHQLRLQEQLVTLLFVLLYQTPNRSAEISEGLTRGTVMSSFGTSQANREIWENDMECQKISIRIRDLILLISLEALCLSQVVSPSEPIEEIDGTLLQNKQKVLSVHEFLADYSSDLAPHYPEYEPGAVPLPIWPMSIICLAWAIIIRSLPSDIAPAGGDGVITWQDMAIRALRLPSGLFPWLEVILSGPLLGSTRDIPGDIATGSGLFQRKVLKDLLIGLSELVQLESIADRPGLYRAWELVFGEGSKSTSSLLAADYWIADFPYDERRSILDRSQFPYQPAHLPRLLSSLVGSGSSETSSDVFGTDPAAQVQHYFSNLPTITHTVESSWCKYLGKDDMGKESVEAVKTLILPGGASIPRGSKGFIIATKTLTQVMWTNQIISGWSLLLEILQAAAGLKSADERSPANGSHPPDSIYLSVRDLDMQLDTSEILAAGIKFFHSVLQSSSYIKATILTQLNPDHHLTSGQSLLHLALTVLQHSKTTEFTLESSVVSDAVNIIQSLITAPESNIWPALRSSGFFDAGGKKRGSVAGLIQADSVKGEHVLTASVLSLVYTLVINADHIPDSDIVILRSALHLVFADIWNNFSAWRYKDVAKKYELSSLLVGIFDTVLSHPLSSDGSGPTPAAQVLIDLFITSTSPLTYRPLVDAITQASYLIPRLIGSRRHVDAEMVVQCLDETLLFMGTLFRISSMIGTSATALPKSLFALPIAIPSGDKIQLVDALFDISLSPSAQTSNVTNILKTLRVYLETIGQDSHRPSLASMLRSPSRTCESLSDLATKMNDLDVRAAVWDLLSTMVSTQPGCVQACIGSVNADGMEGTLKVAVDEITSWEVSFRESPHTLSAVLNYLQSIMRAAGADKAITHLRKDSDFWQSIFDLSTRIVPAPPSFSLSMHADDFTSRIQRYAYSVQAKANATSLLASELAYALDNDDDDLPETKARMLVLSLFRNNSALQEASLMASHNSCVPELHADQGKRITANGGNLVRLKTIKLNSEREYGRAYLYDGTVVVQSSATQQSTVNLALDLLNLNWSMLDADISLTRSFRQLAEAISSWTEGDSLATNAALKAGVSISEVISEEYRGGDVMFAVQVERLSILAVVLETALDVQEEKQPNPEFVQQLASSMVVIVNSQSFPPVVSLRHPDLPAIHQPVLRILYLLLQAMSNSEATTSNVTSRESLVDAGTIFALESADVVFDIINRGIRSTFSGNLSMIIEVLCELSKLSSTTGNAAWLDKVQGFNVIGRSLEVLIRARIVNDQLPIHLSSVLLLHLSLAGNPTTAEKLAVLGILPGYSDNAIVVQAEHGKIISPNSFGNSTHDIWCGMLLVVKTLLSTLPDTFSFTKTDVIPFIRVVNRQMLKSMSWDGETPLSLPALTELELVLDVFYGIVNALGPGCLADYQGQAINLLKSTRYALSHPRLLSTLYIPSSEEEKFNLDKEIQTLEEEGEINLFDYDKTPILAGRSTALLRIIRTIILTLVGLTRSWQTLKEDNLDPIEIDKYILISDEDDSTSSSDPIGIFNDIYLITSTISDRLPAKSTNNNNNREIEEISSLRNLTTQLLESTSLLSLTQILLRQSLLPPDEKHDESMEIDIPSNKSRRISGGSGGSREGMILRELQSDFKSMMGNESGMRGVLKRWAEKSFGGDN</sequence>
<evidence type="ECO:0000256" key="3">
    <source>
        <dbReference type="ARBA" id="ARBA00022816"/>
    </source>
</evidence>
<evidence type="ECO:0000313" key="10">
    <source>
        <dbReference type="Proteomes" id="UP001329825"/>
    </source>
</evidence>
<keyword evidence="3" id="KW-0509">mRNA transport</keyword>
<keyword evidence="4" id="KW-0653">Protein transport</keyword>
<protein>
    <recommendedName>
        <fullName evidence="8">Nucleoporin Nup188 N-terminal subdomain III domain-containing protein</fullName>
    </recommendedName>
</protein>
<evidence type="ECO:0000259" key="8">
    <source>
        <dbReference type="Pfam" id="PF21093"/>
    </source>
</evidence>
<dbReference type="PANTHER" id="PTHR31431:SF1">
    <property type="entry name" value="NUCLEOPORIN NUP188"/>
    <property type="match status" value="1"/>
</dbReference>
<organism evidence="9 10">
    <name type="scientific">Kwoniella shivajii</name>
    <dbReference type="NCBI Taxonomy" id="564305"/>
    <lineage>
        <taxon>Eukaryota</taxon>
        <taxon>Fungi</taxon>
        <taxon>Dikarya</taxon>
        <taxon>Basidiomycota</taxon>
        <taxon>Agaricomycotina</taxon>
        <taxon>Tremellomycetes</taxon>
        <taxon>Tremellales</taxon>
        <taxon>Cryptococcaceae</taxon>
        <taxon>Kwoniella</taxon>
    </lineage>
</organism>
<dbReference type="GeneID" id="87958322"/>
<keyword evidence="7" id="KW-0539">Nucleus</keyword>
<keyword evidence="5" id="KW-0811">Translocation</keyword>
<evidence type="ECO:0000313" key="9">
    <source>
        <dbReference type="EMBL" id="WRT69208.1"/>
    </source>
</evidence>
<dbReference type="InterPro" id="IPR044840">
    <property type="entry name" value="Nup188"/>
</dbReference>
<dbReference type="RefSeq" id="XP_062793947.1">
    <property type="nucleotide sequence ID" value="XM_062937896.1"/>
</dbReference>
<evidence type="ECO:0000256" key="1">
    <source>
        <dbReference type="ARBA" id="ARBA00004567"/>
    </source>
</evidence>
<accession>A0ABZ1D5W8</accession>
<keyword evidence="2" id="KW-0813">Transport</keyword>
<evidence type="ECO:0000256" key="2">
    <source>
        <dbReference type="ARBA" id="ARBA00022448"/>
    </source>
</evidence>
<dbReference type="InterPro" id="IPR048883">
    <property type="entry name" value="Nup188_N-subdom_III"/>
</dbReference>
<evidence type="ECO:0000256" key="6">
    <source>
        <dbReference type="ARBA" id="ARBA00023132"/>
    </source>
</evidence>